<dbReference type="EMBL" id="LSSN01006055">
    <property type="protein sequence ID" value="OMJ07395.1"/>
    <property type="molecule type" value="Genomic_DNA"/>
</dbReference>
<dbReference type="AlphaFoldDB" id="A0A1R1WYE4"/>
<feature type="signal peptide" evidence="1">
    <location>
        <begin position="1"/>
        <end position="19"/>
    </location>
</feature>
<dbReference type="PROSITE" id="PS51257">
    <property type="entry name" value="PROKAR_LIPOPROTEIN"/>
    <property type="match status" value="1"/>
</dbReference>
<keyword evidence="3" id="KW-1185">Reference proteome</keyword>
<evidence type="ECO:0000313" key="3">
    <source>
        <dbReference type="Proteomes" id="UP000187283"/>
    </source>
</evidence>
<name>A0A1R1WYE4_9FUNG</name>
<dbReference type="Proteomes" id="UP000187283">
    <property type="component" value="Unassembled WGS sequence"/>
</dbReference>
<evidence type="ECO:0000256" key="1">
    <source>
        <dbReference type="SAM" id="SignalP"/>
    </source>
</evidence>
<sequence length="200" mass="22689">MMTLKICLLILSILSCVLSSCTIESIEPSHSYKVRHHQGIPKCCDIKNSDNCSFPDVDFMHVATATPIFNETYFNEIVHQIDSSYTKKLTFKVSYPLTVKPGTCKAGVLTVTENLVNVYGQCCGIIPYFSCSQKSEYFKHTDPQGTYYIYEYPFINRISKVADSVIVKFFNITADIQPLFKAPSKQLVNQHHNYAALKFN</sequence>
<organism evidence="2 3">
    <name type="scientific">Smittium culicis</name>
    <dbReference type="NCBI Taxonomy" id="133412"/>
    <lineage>
        <taxon>Eukaryota</taxon>
        <taxon>Fungi</taxon>
        <taxon>Fungi incertae sedis</taxon>
        <taxon>Zoopagomycota</taxon>
        <taxon>Kickxellomycotina</taxon>
        <taxon>Harpellomycetes</taxon>
        <taxon>Harpellales</taxon>
        <taxon>Legeriomycetaceae</taxon>
        <taxon>Smittium</taxon>
    </lineage>
</organism>
<accession>A0A1R1WYE4</accession>
<protein>
    <submittedName>
        <fullName evidence="2">Uncharacterized protein</fullName>
    </submittedName>
</protein>
<feature type="chain" id="PRO_5012096585" evidence="1">
    <location>
        <begin position="20"/>
        <end position="200"/>
    </location>
</feature>
<keyword evidence="1" id="KW-0732">Signal</keyword>
<proteinExistence type="predicted"/>
<dbReference type="OrthoDB" id="5615811at2759"/>
<gene>
    <name evidence="2" type="ORF">AYI70_g12216</name>
</gene>
<evidence type="ECO:0000313" key="2">
    <source>
        <dbReference type="EMBL" id="OMJ07395.1"/>
    </source>
</evidence>
<reference evidence="2 3" key="1">
    <citation type="submission" date="2017-01" db="EMBL/GenBank/DDBJ databases">
        <authorList>
            <person name="Mah S.A."/>
            <person name="Swanson W.J."/>
            <person name="Moy G.W."/>
            <person name="Vacquier V.D."/>
        </authorList>
    </citation>
    <scope>NUCLEOTIDE SEQUENCE [LARGE SCALE GENOMIC DNA]</scope>
    <source>
        <strain evidence="2 3">GSMNP</strain>
    </source>
</reference>
<comment type="caution">
    <text evidence="2">The sequence shown here is derived from an EMBL/GenBank/DDBJ whole genome shotgun (WGS) entry which is preliminary data.</text>
</comment>